<dbReference type="AlphaFoldDB" id="A0A937JQW0"/>
<reference evidence="1" key="1">
    <citation type="submission" date="2021-01" db="EMBL/GenBank/DDBJ databases">
        <title>WGS of actinomycetes isolated from Thailand.</title>
        <authorList>
            <person name="Thawai C."/>
        </authorList>
    </citation>
    <scope>NUCLEOTIDE SEQUENCE</scope>
    <source>
        <strain evidence="1">RCU-197</strain>
    </source>
</reference>
<gene>
    <name evidence="1" type="ORF">JK359_24020</name>
</gene>
<comment type="caution">
    <text evidence="1">The sequence shown here is derived from an EMBL/GenBank/DDBJ whole genome shotgun (WGS) entry which is preliminary data.</text>
</comment>
<dbReference type="Proteomes" id="UP000661858">
    <property type="component" value="Unassembled WGS sequence"/>
</dbReference>
<evidence type="ECO:0000313" key="1">
    <source>
        <dbReference type="EMBL" id="MBL1085002.1"/>
    </source>
</evidence>
<organism evidence="1 2">
    <name type="scientific">Streptomyces actinomycinicus</name>
    <dbReference type="NCBI Taxonomy" id="1695166"/>
    <lineage>
        <taxon>Bacteria</taxon>
        <taxon>Bacillati</taxon>
        <taxon>Actinomycetota</taxon>
        <taxon>Actinomycetes</taxon>
        <taxon>Kitasatosporales</taxon>
        <taxon>Streptomycetaceae</taxon>
        <taxon>Streptomyces</taxon>
    </lineage>
</organism>
<evidence type="ECO:0000313" key="2">
    <source>
        <dbReference type="Proteomes" id="UP000661858"/>
    </source>
</evidence>
<proteinExistence type="predicted"/>
<dbReference type="RefSeq" id="WP_201839310.1">
    <property type="nucleotide sequence ID" value="NZ_JAERRK010000013.1"/>
</dbReference>
<sequence>MILLLLGVLALVVGGCVCVVWAERGGPVWVRVVAKVTLVAGELVRSSARNRRRNANSRSSGDD</sequence>
<accession>A0A937JQW0</accession>
<dbReference type="EMBL" id="JAERRK010000013">
    <property type="protein sequence ID" value="MBL1085002.1"/>
    <property type="molecule type" value="Genomic_DNA"/>
</dbReference>
<name>A0A937JQW0_9ACTN</name>
<keyword evidence="2" id="KW-1185">Reference proteome</keyword>
<protein>
    <submittedName>
        <fullName evidence="1">Uncharacterized protein</fullName>
    </submittedName>
</protein>